<dbReference type="GO" id="GO:0008218">
    <property type="term" value="P:bioluminescence"/>
    <property type="evidence" value="ECO:0007669"/>
    <property type="project" value="InterPro"/>
</dbReference>
<dbReference type="Pfam" id="PF05893">
    <property type="entry name" value="LuxC"/>
    <property type="match status" value="1"/>
</dbReference>
<protein>
    <submittedName>
        <fullName evidence="2">Acyl-CoA reductase (LuxC)</fullName>
    </submittedName>
</protein>
<sequence>MKPAERISVFVKLGKAIQDLNPEEKDELLWRAENNNNWFTKASVESALEGISIMLSEEKLDAWLSIYELKEVENPQSIGLMMAGNIPAVGFHDMMCVLLSGHQVVIKLSSSDEVVMKWLIKKLIEIDPRMESQIRVAEMLKGMDAYIATGSDNSSRYFNYYFGKYPHVIRQNRTSVAVLTGEESTEDYINLGKDIFQYYGLGCRNVSKIYVKSKNQLQDLLGALEVYSPISSHHKYHNNYDYNKSIYLVNLEDHLDNGFLLLKESEALVSPISVLFYEVYESIELLNEKLQELEPKIQCVVGNGDEKVPFGTAQNPEPWEYADGVDTMAFLLELS</sequence>
<name>A0A1I0Z7I5_9BACT</name>
<keyword evidence="3" id="KW-1185">Reference proteome</keyword>
<dbReference type="EMBL" id="FOKK01000005">
    <property type="protein sequence ID" value="SFB20520.1"/>
    <property type="molecule type" value="Genomic_DNA"/>
</dbReference>
<gene>
    <name evidence="2" type="ORF">SAMN04489723_105253</name>
</gene>
<reference evidence="2 3" key="1">
    <citation type="submission" date="2016-10" db="EMBL/GenBank/DDBJ databases">
        <authorList>
            <person name="de Groot N.N."/>
        </authorList>
    </citation>
    <scope>NUCLEOTIDE SEQUENCE [LARGE SCALE GENOMIC DNA]</scope>
    <source>
        <strain evidence="2 3">DSM 23399</strain>
    </source>
</reference>
<dbReference type="STRING" id="237018.SAMN04489723_105253"/>
<accession>A0A1I0Z7I5</accession>
<dbReference type="RefSeq" id="WP_092896402.1">
    <property type="nucleotide sequence ID" value="NZ_FOKK01000005.1"/>
</dbReference>
<keyword evidence="1" id="KW-0521">NADP</keyword>
<dbReference type="GO" id="GO:0003995">
    <property type="term" value="F:acyl-CoA dehydrogenase activity"/>
    <property type="evidence" value="ECO:0007669"/>
    <property type="project" value="InterPro"/>
</dbReference>
<proteinExistence type="predicted"/>
<dbReference type="InterPro" id="IPR008670">
    <property type="entry name" value="CoA_reduct_LuxC"/>
</dbReference>
<evidence type="ECO:0000313" key="2">
    <source>
        <dbReference type="EMBL" id="SFB20520.1"/>
    </source>
</evidence>
<dbReference type="AlphaFoldDB" id="A0A1I0Z7I5"/>
<evidence type="ECO:0000313" key="3">
    <source>
        <dbReference type="Proteomes" id="UP000198790"/>
    </source>
</evidence>
<dbReference type="OrthoDB" id="1522941at2"/>
<dbReference type="Proteomes" id="UP000198790">
    <property type="component" value="Unassembled WGS sequence"/>
</dbReference>
<evidence type="ECO:0000256" key="1">
    <source>
        <dbReference type="ARBA" id="ARBA00022857"/>
    </source>
</evidence>
<organism evidence="2 3">
    <name type="scientific">Algoriphagus aquimarinus</name>
    <dbReference type="NCBI Taxonomy" id="237018"/>
    <lineage>
        <taxon>Bacteria</taxon>
        <taxon>Pseudomonadati</taxon>
        <taxon>Bacteroidota</taxon>
        <taxon>Cytophagia</taxon>
        <taxon>Cytophagales</taxon>
        <taxon>Cyclobacteriaceae</taxon>
        <taxon>Algoriphagus</taxon>
    </lineage>
</organism>